<dbReference type="CDD" id="cd00221">
    <property type="entry name" value="Vsr"/>
    <property type="match status" value="1"/>
</dbReference>
<evidence type="ECO:0000256" key="3">
    <source>
        <dbReference type="ARBA" id="ARBA00022763"/>
    </source>
</evidence>
<keyword evidence="1" id="KW-0540">Nuclease</keyword>
<evidence type="ECO:0000256" key="6">
    <source>
        <dbReference type="ARBA" id="ARBA00029466"/>
    </source>
</evidence>
<evidence type="ECO:0000256" key="4">
    <source>
        <dbReference type="ARBA" id="ARBA00022801"/>
    </source>
</evidence>
<feature type="compositionally biased region" description="Basic and acidic residues" evidence="7">
    <location>
        <begin position="1"/>
        <end position="18"/>
    </location>
</feature>
<protein>
    <submittedName>
        <fullName evidence="8">Very short patch repair endonuclease</fullName>
    </submittedName>
</protein>
<evidence type="ECO:0000256" key="5">
    <source>
        <dbReference type="ARBA" id="ARBA00023204"/>
    </source>
</evidence>
<dbReference type="InterPro" id="IPR004603">
    <property type="entry name" value="DNA_mismatch_endonuc_vsr"/>
</dbReference>
<evidence type="ECO:0000256" key="1">
    <source>
        <dbReference type="ARBA" id="ARBA00022722"/>
    </source>
</evidence>
<evidence type="ECO:0000313" key="9">
    <source>
        <dbReference type="Proteomes" id="UP001299970"/>
    </source>
</evidence>
<feature type="region of interest" description="Disordered" evidence="7">
    <location>
        <begin position="1"/>
        <end position="42"/>
    </location>
</feature>
<keyword evidence="9" id="KW-1185">Reference proteome</keyword>
<sequence length="197" mass="22725">MSDNDRDTLRQRARERGRYPAPLNAGRSRNMQANRRTDTKPETRLRSALHRRGLRFRKDLLLRLGGGVRVRPDIVFTARKVAVFVDGCFWHVCPEHGRYPSTNDWYWSPKLRRNIERDRTVDGALRDAGWRVVRIWEHEDLDRAVLAVEGVVRFPIEHVFDVTAAGRQNLLDMAEVSELSTGVTSRGPGKLGTEQLR</sequence>
<dbReference type="GO" id="GO:0004519">
    <property type="term" value="F:endonuclease activity"/>
    <property type="evidence" value="ECO:0007669"/>
    <property type="project" value="UniProtKB-KW"/>
</dbReference>
<comment type="caution">
    <text evidence="8">The sequence shown here is derived from an EMBL/GenBank/DDBJ whole genome shotgun (WGS) entry which is preliminary data.</text>
</comment>
<gene>
    <name evidence="8" type="ORF">MMF94_41975</name>
</gene>
<dbReference type="InterPro" id="IPR011335">
    <property type="entry name" value="Restrct_endonuc-II-like"/>
</dbReference>
<dbReference type="NCBIfam" id="TIGR00632">
    <property type="entry name" value="vsr"/>
    <property type="match status" value="1"/>
</dbReference>
<reference evidence="8 9" key="1">
    <citation type="submission" date="2022-03" db="EMBL/GenBank/DDBJ databases">
        <title>Pseudonocardia alaer sp. nov., a novel actinomycete isolated from reed forest soil.</title>
        <authorList>
            <person name="Wang L."/>
        </authorList>
    </citation>
    <scope>NUCLEOTIDE SEQUENCE [LARGE SCALE GENOMIC DNA]</scope>
    <source>
        <strain evidence="8 9">Y-16303</strain>
    </source>
</reference>
<dbReference type="Proteomes" id="UP001299970">
    <property type="component" value="Unassembled WGS sequence"/>
</dbReference>
<comment type="similarity">
    <text evidence="6">Belongs to the Vsr family.</text>
</comment>
<accession>A0ABS9TUQ0</accession>
<evidence type="ECO:0000313" key="8">
    <source>
        <dbReference type="EMBL" id="MCH6172284.1"/>
    </source>
</evidence>
<dbReference type="Gene3D" id="3.40.960.10">
    <property type="entry name" value="VSR Endonuclease"/>
    <property type="match status" value="1"/>
</dbReference>
<keyword evidence="4" id="KW-0378">Hydrolase</keyword>
<proteinExistence type="inferred from homology"/>
<dbReference type="RefSeq" id="WP_241043090.1">
    <property type="nucleotide sequence ID" value="NZ_BAAAJF010000020.1"/>
</dbReference>
<evidence type="ECO:0000256" key="2">
    <source>
        <dbReference type="ARBA" id="ARBA00022759"/>
    </source>
</evidence>
<keyword evidence="5" id="KW-0234">DNA repair</keyword>
<keyword evidence="2 8" id="KW-0255">Endonuclease</keyword>
<keyword evidence="3" id="KW-0227">DNA damage</keyword>
<dbReference type="Pfam" id="PF03852">
    <property type="entry name" value="Vsr"/>
    <property type="match status" value="1"/>
</dbReference>
<dbReference type="SUPFAM" id="SSF52980">
    <property type="entry name" value="Restriction endonuclease-like"/>
    <property type="match status" value="1"/>
</dbReference>
<evidence type="ECO:0000256" key="7">
    <source>
        <dbReference type="SAM" id="MobiDB-lite"/>
    </source>
</evidence>
<organism evidence="8 9">
    <name type="scientific">Pseudonocardia alaniniphila</name>
    <dbReference type="NCBI Taxonomy" id="75291"/>
    <lineage>
        <taxon>Bacteria</taxon>
        <taxon>Bacillati</taxon>
        <taxon>Actinomycetota</taxon>
        <taxon>Actinomycetes</taxon>
        <taxon>Pseudonocardiales</taxon>
        <taxon>Pseudonocardiaceae</taxon>
        <taxon>Pseudonocardia</taxon>
    </lineage>
</organism>
<dbReference type="EMBL" id="JAKXMK010000063">
    <property type="protein sequence ID" value="MCH6172284.1"/>
    <property type="molecule type" value="Genomic_DNA"/>
</dbReference>
<name>A0ABS9TUQ0_9PSEU</name>